<dbReference type="Proteomes" id="UP001054857">
    <property type="component" value="Unassembled WGS sequence"/>
</dbReference>
<feature type="region of interest" description="Disordered" evidence="1">
    <location>
        <begin position="331"/>
        <end position="371"/>
    </location>
</feature>
<sequence>MPPKKDGKKKGGGKKKKGAKPAWMSDGLWELSQNLPKLSEFYSGDIKETKLKEGQAPPPNITRTQAGMFIWQLLFPINKAGKQKREEAVKYGIVETSVKILASGKAPDMTPALGILVAMTADNSLQRAAMLDAKPAPLPHLLAALADESASLRAVACALLRVVAREADSRPRLWRLMRSEWDWSPLVGCLDLTEMSQLGGRSACYDAAAALEALCCAPEQDIANGACAALMAAGAPAHMVKVLRTRTAHPMAKAACVAVLNQLLRRSSPAACEEVALGLGALEPLAAVFGHPVIPLLYKAYAAACLLRYVMPDSLWRASAAAAKAAAAGPPPPSAAALGEGGEILTPPGTAGGPGGAPAPPGTAAPSGGGAAAAAAAAGGEAAAGSGGGAGPSAAAAAAQAAANRGLESAGGMGGGLGAELTLGGAGGIEVPNVDLLDDETREQVVTRARRVAALEGVLRSLVGLCAGPEGPLPDLEALRDEGAPPVEEPTKKKKKKKGKKGKKVKMEPGTLEAQAYASAVLRLVSLAEEQRGALVEAGALRYLVPLLEVKNAAARWNARQTLINLSMSSELLPRLQLYKVPDYVHQANVPQSHFERPLQPPSAGGAAGGLLQSQDSMGRKKDGMASVISAAAKAKPPALKPKV</sequence>
<dbReference type="Gene3D" id="1.25.10.10">
    <property type="entry name" value="Leucine-rich Repeat Variant"/>
    <property type="match status" value="2"/>
</dbReference>
<organism evidence="2 3">
    <name type="scientific">Astrephomene gubernaculifera</name>
    <dbReference type="NCBI Taxonomy" id="47775"/>
    <lineage>
        <taxon>Eukaryota</taxon>
        <taxon>Viridiplantae</taxon>
        <taxon>Chlorophyta</taxon>
        <taxon>core chlorophytes</taxon>
        <taxon>Chlorophyceae</taxon>
        <taxon>CS clade</taxon>
        <taxon>Chlamydomonadales</taxon>
        <taxon>Astrephomenaceae</taxon>
        <taxon>Astrephomene</taxon>
    </lineage>
</organism>
<feature type="compositionally biased region" description="Basic residues" evidence="1">
    <location>
        <begin position="492"/>
        <end position="504"/>
    </location>
</feature>
<proteinExistence type="predicted"/>
<dbReference type="SMART" id="SM00185">
    <property type="entry name" value="ARM"/>
    <property type="match status" value="3"/>
</dbReference>
<dbReference type="InterPro" id="IPR016024">
    <property type="entry name" value="ARM-type_fold"/>
</dbReference>
<evidence type="ECO:0000313" key="2">
    <source>
        <dbReference type="EMBL" id="GFR47829.1"/>
    </source>
</evidence>
<accession>A0AAD3DVG5</accession>
<protein>
    <submittedName>
        <fullName evidence="2">Uncharacterized protein</fullName>
    </submittedName>
</protein>
<keyword evidence="3" id="KW-1185">Reference proteome</keyword>
<dbReference type="SUPFAM" id="SSF48371">
    <property type="entry name" value="ARM repeat"/>
    <property type="match status" value="2"/>
</dbReference>
<name>A0AAD3DVG5_9CHLO</name>
<evidence type="ECO:0000256" key="1">
    <source>
        <dbReference type="SAM" id="MobiDB-lite"/>
    </source>
</evidence>
<dbReference type="InterPro" id="IPR011989">
    <property type="entry name" value="ARM-like"/>
</dbReference>
<feature type="region of interest" description="Disordered" evidence="1">
    <location>
        <begin position="595"/>
        <end position="644"/>
    </location>
</feature>
<feature type="region of interest" description="Disordered" evidence="1">
    <location>
        <begin position="1"/>
        <end position="23"/>
    </location>
</feature>
<feature type="compositionally biased region" description="Basic residues" evidence="1">
    <location>
        <begin position="1"/>
        <end position="19"/>
    </location>
</feature>
<feature type="region of interest" description="Disordered" evidence="1">
    <location>
        <begin position="474"/>
        <end position="506"/>
    </location>
</feature>
<reference evidence="2 3" key="1">
    <citation type="journal article" date="2021" name="Sci. Rep.">
        <title>Genome sequencing of the multicellular alga Astrephomene provides insights into convergent evolution of germ-soma differentiation.</title>
        <authorList>
            <person name="Yamashita S."/>
            <person name="Yamamoto K."/>
            <person name="Matsuzaki R."/>
            <person name="Suzuki S."/>
            <person name="Yamaguchi H."/>
            <person name="Hirooka S."/>
            <person name="Minakuchi Y."/>
            <person name="Miyagishima S."/>
            <person name="Kawachi M."/>
            <person name="Toyoda A."/>
            <person name="Nozaki H."/>
        </authorList>
    </citation>
    <scope>NUCLEOTIDE SEQUENCE [LARGE SCALE GENOMIC DNA]</scope>
    <source>
        <strain evidence="2 3">NIES-4017</strain>
    </source>
</reference>
<dbReference type="AlphaFoldDB" id="A0AAD3DVG5"/>
<feature type="compositionally biased region" description="Low complexity" evidence="1">
    <location>
        <begin position="602"/>
        <end position="615"/>
    </location>
</feature>
<comment type="caution">
    <text evidence="2">The sequence shown here is derived from an EMBL/GenBank/DDBJ whole genome shotgun (WGS) entry which is preliminary data.</text>
</comment>
<evidence type="ECO:0000313" key="3">
    <source>
        <dbReference type="Proteomes" id="UP001054857"/>
    </source>
</evidence>
<gene>
    <name evidence="2" type="ORF">Agub_g9607</name>
</gene>
<dbReference type="EMBL" id="BMAR01000020">
    <property type="protein sequence ID" value="GFR47829.1"/>
    <property type="molecule type" value="Genomic_DNA"/>
</dbReference>
<dbReference type="InterPro" id="IPR000225">
    <property type="entry name" value="Armadillo"/>
</dbReference>